<evidence type="ECO:0000313" key="2">
    <source>
        <dbReference type="EMBL" id="GBP29351.1"/>
    </source>
</evidence>
<dbReference type="EMBL" id="BGZK01000219">
    <property type="protein sequence ID" value="GBP29351.1"/>
    <property type="molecule type" value="Genomic_DNA"/>
</dbReference>
<protein>
    <submittedName>
        <fullName evidence="2">Uncharacterized protein</fullName>
    </submittedName>
</protein>
<accession>A0A4C1USA5</accession>
<dbReference type="Proteomes" id="UP000299102">
    <property type="component" value="Unassembled WGS sequence"/>
</dbReference>
<evidence type="ECO:0000313" key="3">
    <source>
        <dbReference type="Proteomes" id="UP000299102"/>
    </source>
</evidence>
<sequence length="171" mass="18623">MHRAAHSAARAGGAGRPSCKVRAEKRHRHALGGSFLISSKLRAGRCTGDRHEGAHTRPGALAGPGSSAAAPSAVAGRRPPVNQAHTRPDNNYPQRNYNSERSDRKTAGERRPLEETPIYARGGRGSRKKRGGRGRRPARDGIFPEFLDFFLGTRPRVVSDGARGRFESRRI</sequence>
<name>A0A4C1USA5_EUMVA</name>
<evidence type="ECO:0000256" key="1">
    <source>
        <dbReference type="SAM" id="MobiDB-lite"/>
    </source>
</evidence>
<feature type="compositionally biased region" description="Polar residues" evidence="1">
    <location>
        <begin position="83"/>
        <end position="97"/>
    </location>
</feature>
<feature type="region of interest" description="Disordered" evidence="1">
    <location>
        <begin position="1"/>
        <end position="142"/>
    </location>
</feature>
<reference evidence="2 3" key="1">
    <citation type="journal article" date="2019" name="Commun. Biol.">
        <title>The bagworm genome reveals a unique fibroin gene that provides high tensile strength.</title>
        <authorList>
            <person name="Kono N."/>
            <person name="Nakamura H."/>
            <person name="Ohtoshi R."/>
            <person name="Tomita M."/>
            <person name="Numata K."/>
            <person name="Arakawa K."/>
        </authorList>
    </citation>
    <scope>NUCLEOTIDE SEQUENCE [LARGE SCALE GENOMIC DNA]</scope>
</reference>
<organism evidence="2 3">
    <name type="scientific">Eumeta variegata</name>
    <name type="common">Bagworm moth</name>
    <name type="synonym">Eumeta japonica</name>
    <dbReference type="NCBI Taxonomy" id="151549"/>
    <lineage>
        <taxon>Eukaryota</taxon>
        <taxon>Metazoa</taxon>
        <taxon>Ecdysozoa</taxon>
        <taxon>Arthropoda</taxon>
        <taxon>Hexapoda</taxon>
        <taxon>Insecta</taxon>
        <taxon>Pterygota</taxon>
        <taxon>Neoptera</taxon>
        <taxon>Endopterygota</taxon>
        <taxon>Lepidoptera</taxon>
        <taxon>Glossata</taxon>
        <taxon>Ditrysia</taxon>
        <taxon>Tineoidea</taxon>
        <taxon>Psychidae</taxon>
        <taxon>Oiketicinae</taxon>
        <taxon>Eumeta</taxon>
    </lineage>
</organism>
<gene>
    <name evidence="2" type="ORF">EVAR_22723_1</name>
</gene>
<dbReference type="AlphaFoldDB" id="A0A4C1USA5"/>
<feature type="compositionally biased region" description="Low complexity" evidence="1">
    <location>
        <begin position="1"/>
        <end position="11"/>
    </location>
</feature>
<comment type="caution">
    <text evidence="2">The sequence shown here is derived from an EMBL/GenBank/DDBJ whole genome shotgun (WGS) entry which is preliminary data.</text>
</comment>
<feature type="compositionally biased region" description="Basic and acidic residues" evidence="1">
    <location>
        <begin position="98"/>
        <end position="114"/>
    </location>
</feature>
<proteinExistence type="predicted"/>
<feature type="compositionally biased region" description="Low complexity" evidence="1">
    <location>
        <begin position="57"/>
        <end position="80"/>
    </location>
</feature>
<feature type="compositionally biased region" description="Basic residues" evidence="1">
    <location>
        <begin position="124"/>
        <end position="136"/>
    </location>
</feature>
<keyword evidence="3" id="KW-1185">Reference proteome</keyword>